<sequence>MVRRIAIFKSKNLLGENEKEERRRISKAISKAIVSGRSPVQVRNISTLSGATSSQLKKRRKILSDAGLSGQKAKTVKQARFI</sequence>
<organism evidence="1">
    <name type="scientific">marine sediment metagenome</name>
    <dbReference type="NCBI Taxonomy" id="412755"/>
    <lineage>
        <taxon>unclassified sequences</taxon>
        <taxon>metagenomes</taxon>
        <taxon>ecological metagenomes</taxon>
    </lineage>
</organism>
<proteinExistence type="predicted"/>
<name>A0A0F9H002_9ZZZZ</name>
<dbReference type="AlphaFoldDB" id="A0A0F9H002"/>
<reference evidence="1" key="1">
    <citation type="journal article" date="2015" name="Nature">
        <title>Complex archaea that bridge the gap between prokaryotes and eukaryotes.</title>
        <authorList>
            <person name="Spang A."/>
            <person name="Saw J.H."/>
            <person name="Jorgensen S.L."/>
            <person name="Zaremba-Niedzwiedzka K."/>
            <person name="Martijn J."/>
            <person name="Lind A.E."/>
            <person name="van Eijk R."/>
            <person name="Schleper C."/>
            <person name="Guy L."/>
            <person name="Ettema T.J."/>
        </authorList>
    </citation>
    <scope>NUCLEOTIDE SEQUENCE</scope>
</reference>
<accession>A0A0F9H002</accession>
<evidence type="ECO:0000313" key="1">
    <source>
        <dbReference type="EMBL" id="KKL74935.1"/>
    </source>
</evidence>
<dbReference type="EMBL" id="LAZR01024497">
    <property type="protein sequence ID" value="KKL74935.1"/>
    <property type="molecule type" value="Genomic_DNA"/>
</dbReference>
<comment type="caution">
    <text evidence="1">The sequence shown here is derived from an EMBL/GenBank/DDBJ whole genome shotgun (WGS) entry which is preliminary data.</text>
</comment>
<gene>
    <name evidence="1" type="ORF">LCGC14_2059850</name>
</gene>
<protein>
    <submittedName>
        <fullName evidence="1">Uncharacterized protein</fullName>
    </submittedName>
</protein>